<dbReference type="InterPro" id="IPR011992">
    <property type="entry name" value="EF-hand-dom_pair"/>
</dbReference>
<dbReference type="SMART" id="SM00456">
    <property type="entry name" value="WW"/>
    <property type="match status" value="2"/>
</dbReference>
<evidence type="ECO:0000313" key="7">
    <source>
        <dbReference type="EMBL" id="OQR90182.1"/>
    </source>
</evidence>
<feature type="domain" description="EF-hand" evidence="6">
    <location>
        <begin position="192"/>
        <end position="227"/>
    </location>
</feature>
<dbReference type="SMART" id="SM00054">
    <property type="entry name" value="EFh"/>
    <property type="match status" value="2"/>
</dbReference>
<dbReference type="GO" id="GO:0000922">
    <property type="term" value="C:spindle pole"/>
    <property type="evidence" value="ECO:0007669"/>
    <property type="project" value="TreeGrafter"/>
</dbReference>
<dbReference type="CDD" id="cd00201">
    <property type="entry name" value="WW"/>
    <property type="match status" value="2"/>
</dbReference>
<feature type="compositionally biased region" description="Basic residues" evidence="4">
    <location>
        <begin position="89"/>
        <end position="101"/>
    </location>
</feature>
<dbReference type="Pfam" id="PF00612">
    <property type="entry name" value="IQ"/>
    <property type="match status" value="5"/>
</dbReference>
<dbReference type="PROSITE" id="PS00018">
    <property type="entry name" value="EF_HAND_1"/>
    <property type="match status" value="2"/>
</dbReference>
<dbReference type="InterPro" id="IPR036020">
    <property type="entry name" value="WW_dom_sf"/>
</dbReference>
<dbReference type="InterPro" id="IPR002048">
    <property type="entry name" value="EF_hand_dom"/>
</dbReference>
<evidence type="ECO:0000259" key="5">
    <source>
        <dbReference type="PROSITE" id="PS50020"/>
    </source>
</evidence>
<dbReference type="FunFam" id="1.10.238.10:FF:000003">
    <property type="entry name" value="Calmodulin A"/>
    <property type="match status" value="1"/>
</dbReference>
<sequence>MSGSPWLYQSLPPSTRPLQITAPDRPLYLNAANLKSLFHMDSPGFQIAKHPFLQPTAALRRKRLHNVAALTLPPSQRHKSINQVDDKQAKRKKGSKKRARPQRPSPVEAAIATAPQAPLEDTEDRRRQAEQMGLSLDEFNALEAQFGGHAFNQDEMTNKYRAVFNEYDADKSGSISPDELRTLLQAMGEEDLDDAEISDIIRQADADNNGAIEFDEFINMMKARKRLIAVAQHVGAMASATKTKGVADGTLPPLQVATLRSKHHLKQFNRFINRPTPSCLQPGGPTDVAALRRELALSEYGLKELDMKVRENVQWVQANCPVTSLKAQLFCQKWGAEKMNKFFSRILLNFQARAFYKWLDYLTFLTAKLKADKYLKCKAGSRLNTLLHARKHKSIARAWFAWTQGTADQARSERSAAAIEIQKLARGMLVRVARLHRLQDVGAVAFQRIVRGHLGRRCVQRLRRAALEHRSVVLLQRAYRGFAGRRLGRELFRIQAQHRGAVVIQTAFRTYQQRLFAREVLLAKKQHRAARKIQCAGRRKRAYLETARRRRARRQLQATRDLQRCVRGWLGRLRARDLRRRRAAATAIQCHFRGHRGRRRAARVRHEKAAKRLQVRRERAALRIQAFWRGATGKYAYHLHLRATRERERQIAEARAAAALRIQCRYRGYKARVYCNKLDAERSLRRRKELQNRSALKVQRLYRGYRGRVAVHLRRQARAALDREERMAATKIQCLARAKHARDLARDIRLENRRKLMLRRRREQAATAIQAAIRGHWGRKRAAAKKAQYETNAQAALAKLVRQAKEDAAIRIQCCIRGYLSRQRYRQRLREHRVKLAALEVARREANAAIRIQCILRKKKASKVLAQRRAQFQKRIALMASERANDEIARLRREQEEELAKMKLQLVLEKEAIEKEATRLRQEVEAQRLVQLATLKAEEKAIASEKLSAVLQAAHTEDALERLKKERDAERDLEAKRRELDRERARIASVEEKERRSQAEAAKQAEEAAHLLLGQSLLHLDKVKSLEFARKEEDALKAEKAATADAAARLARERAVLRIQAFVRAQLGRQKLRRIQEEQRRQLDAIKDVQERALLKAKLEKEEVKRRLQEALEDEARAAEQEERELALLLAQKKLREQQRLAERRAKDVAARKIQAMGKGYLARQLAKQMQRKVEAERRRREKETQAALKALEEPEPTTDEWVEYWDENAQASYYFNIRTQEASWTRPGVMNAKDVAAQLLSYSNAISTQDYTADNYGGYDASGKATEYGFYDQAGVYHYYDEAGGNDGWAQYIDEASGAAYYYNHYTGERYWA</sequence>
<dbReference type="SMART" id="SM00015">
    <property type="entry name" value="IQ"/>
    <property type="match status" value="14"/>
</dbReference>
<dbReference type="EMBL" id="JNBR01000661">
    <property type="protein sequence ID" value="OQR90182.1"/>
    <property type="molecule type" value="Genomic_DNA"/>
</dbReference>
<dbReference type="Gene3D" id="2.20.70.10">
    <property type="match status" value="1"/>
</dbReference>
<evidence type="ECO:0000256" key="2">
    <source>
        <dbReference type="ARBA" id="ARBA00022837"/>
    </source>
</evidence>
<name>A0A1V9YWV9_ACHHY</name>
<accession>A0A1V9YWV9</accession>
<dbReference type="SUPFAM" id="SSF47473">
    <property type="entry name" value="EF-hand"/>
    <property type="match status" value="1"/>
</dbReference>
<gene>
    <name evidence="7" type="ORF">ACHHYP_05729</name>
</gene>
<feature type="coiled-coil region" evidence="3">
    <location>
        <begin position="779"/>
        <end position="849"/>
    </location>
</feature>
<dbReference type="Proteomes" id="UP000243579">
    <property type="component" value="Unassembled WGS sequence"/>
</dbReference>
<reference evidence="7 8" key="1">
    <citation type="journal article" date="2014" name="Genome Biol. Evol.">
        <title>The secreted proteins of Achlya hypogyna and Thraustotheca clavata identify the ancestral oomycete secretome and reveal gene acquisitions by horizontal gene transfer.</title>
        <authorList>
            <person name="Misner I."/>
            <person name="Blouin N."/>
            <person name="Leonard G."/>
            <person name="Richards T.A."/>
            <person name="Lane C.E."/>
        </authorList>
    </citation>
    <scope>NUCLEOTIDE SEQUENCE [LARGE SCALE GENOMIC DNA]</scope>
    <source>
        <strain evidence="7 8">ATCC 48635</strain>
    </source>
</reference>
<dbReference type="PROSITE" id="PS50020">
    <property type="entry name" value="WW_DOMAIN_2"/>
    <property type="match status" value="2"/>
</dbReference>
<comment type="caution">
    <text evidence="7">The sequence shown here is derived from an EMBL/GenBank/DDBJ whole genome shotgun (WGS) entry which is preliminary data.</text>
</comment>
<feature type="region of interest" description="Disordered" evidence="4">
    <location>
        <begin position="72"/>
        <end position="128"/>
    </location>
</feature>
<dbReference type="OrthoDB" id="26525at2759"/>
<feature type="coiled-coil region" evidence="3">
    <location>
        <begin position="874"/>
        <end position="1007"/>
    </location>
</feature>
<keyword evidence="8" id="KW-1185">Reference proteome</keyword>
<evidence type="ECO:0000313" key="8">
    <source>
        <dbReference type="Proteomes" id="UP000243579"/>
    </source>
</evidence>
<dbReference type="STRING" id="1202772.A0A1V9YWV9"/>
<feature type="domain" description="WW" evidence="5">
    <location>
        <begin position="1284"/>
        <end position="1314"/>
    </location>
</feature>
<evidence type="ECO:0000259" key="6">
    <source>
        <dbReference type="PROSITE" id="PS50222"/>
    </source>
</evidence>
<dbReference type="PROSITE" id="PS50222">
    <property type="entry name" value="EF_HAND_2"/>
    <property type="match status" value="2"/>
</dbReference>
<feature type="coiled-coil region" evidence="3">
    <location>
        <begin position="1072"/>
        <end position="1139"/>
    </location>
</feature>
<dbReference type="GO" id="GO:0051295">
    <property type="term" value="P:establishment of meiotic spindle localization"/>
    <property type="evidence" value="ECO:0007669"/>
    <property type="project" value="TreeGrafter"/>
</dbReference>
<organism evidence="7 8">
    <name type="scientific">Achlya hypogyna</name>
    <name type="common">Oomycete</name>
    <name type="synonym">Protoachlya hypogyna</name>
    <dbReference type="NCBI Taxonomy" id="1202772"/>
    <lineage>
        <taxon>Eukaryota</taxon>
        <taxon>Sar</taxon>
        <taxon>Stramenopiles</taxon>
        <taxon>Oomycota</taxon>
        <taxon>Saprolegniomycetes</taxon>
        <taxon>Saprolegniales</taxon>
        <taxon>Achlyaceae</taxon>
        <taxon>Achlya</taxon>
    </lineage>
</organism>
<dbReference type="CDD" id="cd00051">
    <property type="entry name" value="EFh"/>
    <property type="match status" value="1"/>
</dbReference>
<dbReference type="Gene3D" id="1.10.238.10">
    <property type="entry name" value="EF-hand"/>
    <property type="match status" value="1"/>
</dbReference>
<evidence type="ECO:0000256" key="1">
    <source>
        <dbReference type="ARBA" id="ARBA00022737"/>
    </source>
</evidence>
<dbReference type="GO" id="GO:0005516">
    <property type="term" value="F:calmodulin binding"/>
    <property type="evidence" value="ECO:0007669"/>
    <property type="project" value="TreeGrafter"/>
</dbReference>
<dbReference type="InterPro" id="IPR051185">
    <property type="entry name" value="ASPM"/>
</dbReference>
<dbReference type="InterPro" id="IPR001202">
    <property type="entry name" value="WW_dom"/>
</dbReference>
<dbReference type="InterPro" id="IPR000048">
    <property type="entry name" value="IQ_motif_EF-hand-BS"/>
</dbReference>
<dbReference type="SUPFAM" id="SSF51045">
    <property type="entry name" value="WW domain"/>
    <property type="match status" value="1"/>
</dbReference>
<dbReference type="GO" id="GO:0007051">
    <property type="term" value="P:spindle organization"/>
    <property type="evidence" value="ECO:0007669"/>
    <property type="project" value="TreeGrafter"/>
</dbReference>
<protein>
    <submittedName>
        <fullName evidence="7">Uncharacterized protein</fullName>
    </submittedName>
</protein>
<dbReference type="PANTHER" id="PTHR22706">
    <property type="entry name" value="ASSEMBLY FACTOR FOR SPINDLE MICROTUBULES"/>
    <property type="match status" value="1"/>
</dbReference>
<keyword evidence="1" id="KW-0677">Repeat</keyword>
<evidence type="ECO:0000256" key="4">
    <source>
        <dbReference type="SAM" id="MobiDB-lite"/>
    </source>
</evidence>
<dbReference type="Pfam" id="PF13499">
    <property type="entry name" value="EF-hand_7"/>
    <property type="match status" value="1"/>
</dbReference>
<dbReference type="GO" id="GO:0000278">
    <property type="term" value="P:mitotic cell cycle"/>
    <property type="evidence" value="ECO:0007669"/>
    <property type="project" value="TreeGrafter"/>
</dbReference>
<feature type="domain" description="WW" evidence="5">
    <location>
        <begin position="1196"/>
        <end position="1230"/>
    </location>
</feature>
<proteinExistence type="predicted"/>
<feature type="domain" description="EF-hand" evidence="6">
    <location>
        <begin position="155"/>
        <end position="190"/>
    </location>
</feature>
<dbReference type="PANTHER" id="PTHR22706:SF2">
    <property type="entry name" value="SFI1 SPINDLE BODY DOMAIN-CONTAINING PROTEIN"/>
    <property type="match status" value="1"/>
</dbReference>
<dbReference type="PROSITE" id="PS50096">
    <property type="entry name" value="IQ"/>
    <property type="match status" value="14"/>
</dbReference>
<keyword evidence="3" id="KW-0175">Coiled coil</keyword>
<dbReference type="InterPro" id="IPR018247">
    <property type="entry name" value="EF_Hand_1_Ca_BS"/>
</dbReference>
<keyword evidence="2" id="KW-0106">Calcium</keyword>
<evidence type="ECO:0000256" key="3">
    <source>
        <dbReference type="SAM" id="Coils"/>
    </source>
</evidence>
<dbReference type="GO" id="GO:0005509">
    <property type="term" value="F:calcium ion binding"/>
    <property type="evidence" value="ECO:0007669"/>
    <property type="project" value="InterPro"/>
</dbReference>
<dbReference type="Gene3D" id="1.20.5.190">
    <property type="match status" value="4"/>
</dbReference>